<gene>
    <name evidence="2" type="ORF">HKB16_02260</name>
</gene>
<name>A0A7Y0XAF5_VIBPH</name>
<dbReference type="Proteomes" id="UP000518904">
    <property type="component" value="Unassembled WGS sequence"/>
</dbReference>
<dbReference type="EMBL" id="JABCLB010000247">
    <property type="protein sequence ID" value="NMU81696.1"/>
    <property type="molecule type" value="Genomic_DNA"/>
</dbReference>
<proteinExistence type="predicted"/>
<organism evidence="2 3">
    <name type="scientific">Vibrio parahaemolyticus</name>
    <dbReference type="NCBI Taxonomy" id="670"/>
    <lineage>
        <taxon>Bacteria</taxon>
        <taxon>Pseudomonadati</taxon>
        <taxon>Pseudomonadota</taxon>
        <taxon>Gammaproteobacteria</taxon>
        <taxon>Vibrionales</taxon>
        <taxon>Vibrionaceae</taxon>
        <taxon>Vibrio</taxon>
    </lineage>
</organism>
<evidence type="ECO:0000256" key="1">
    <source>
        <dbReference type="SAM" id="MobiDB-lite"/>
    </source>
</evidence>
<feature type="non-terminal residue" evidence="2">
    <location>
        <position position="92"/>
    </location>
</feature>
<feature type="region of interest" description="Disordered" evidence="1">
    <location>
        <begin position="1"/>
        <end position="30"/>
    </location>
</feature>
<feature type="non-terminal residue" evidence="2">
    <location>
        <position position="1"/>
    </location>
</feature>
<sequence>STPPTSGNTVTPDAPPPVPDVNDSNSGDMSGVISAIHAQNRDINTGINNVIVSTNKGFAEINTRLNTANENTRALNDNLSKQLLQDYQIYKA</sequence>
<evidence type="ECO:0000313" key="2">
    <source>
        <dbReference type="EMBL" id="NMU81696.1"/>
    </source>
</evidence>
<protein>
    <submittedName>
        <fullName evidence="2">Uncharacterized protein</fullName>
    </submittedName>
</protein>
<evidence type="ECO:0000313" key="3">
    <source>
        <dbReference type="Proteomes" id="UP000518904"/>
    </source>
</evidence>
<comment type="caution">
    <text evidence="2">The sequence shown here is derived from an EMBL/GenBank/DDBJ whole genome shotgun (WGS) entry which is preliminary data.</text>
</comment>
<accession>A0A7Y0XAF5</accession>
<reference evidence="2 3" key="1">
    <citation type="submission" date="2020-04" db="EMBL/GenBank/DDBJ databases">
        <title>Whole-genome sequencing of Vibrio spp. from China reveals different genetic environments of blaCTX-M-14 among diverse lineages.</title>
        <authorList>
            <person name="Zheng Z."/>
            <person name="Ye L."/>
            <person name="Chen S."/>
        </authorList>
    </citation>
    <scope>NUCLEOTIDE SEQUENCE [LARGE SCALE GENOMIC DNA]</scope>
    <source>
        <strain evidence="2 3">Vb0551</strain>
    </source>
</reference>
<dbReference type="AlphaFoldDB" id="A0A7Y0XAF5"/>